<dbReference type="Proteomes" id="UP000509761">
    <property type="component" value="Chromosome"/>
</dbReference>
<dbReference type="GO" id="GO:0030246">
    <property type="term" value="F:carbohydrate binding"/>
    <property type="evidence" value="ECO:0007669"/>
    <property type="project" value="TreeGrafter"/>
</dbReference>
<sequence length="328" mass="35631">MKLSSFNPLLVGLACAAGSLMVSATAQAETLRLSTPVPPSHIFSKVSERLAGNLGERSDGRYAIEVSPYGRLGNDNELIQLLQHGAVQFGVVPAASLSSRESSFNGWFLPGEFENYDEAGAATQLPAALSMLEKLEPQGMIGLGYIIAGMRHVLSTDSVESIDDLTNQKIRVFPNPVFNDWWLANGAAPTALPTSEVAPALTTNLLNAVDVDLDFVTALKLYQQAPHLALTNHMAFPGVVLVSKAWWDNQSEADQQMIREVFQEAEQWGIEEQARVEEENLATLKDAGVEVVEINTAGYAETAAAVRQTYIDSDPLIAEFYHQVVTNQ</sequence>
<proteinExistence type="predicted"/>
<dbReference type="NCBIfam" id="NF037995">
    <property type="entry name" value="TRAP_S1"/>
    <property type="match status" value="1"/>
</dbReference>
<evidence type="ECO:0000313" key="3">
    <source>
        <dbReference type="EMBL" id="QKS26093.1"/>
    </source>
</evidence>
<gene>
    <name evidence="3" type="ORF">FX987_03890</name>
</gene>
<dbReference type="AlphaFoldDB" id="A0AAP9NR05"/>
<evidence type="ECO:0000256" key="1">
    <source>
        <dbReference type="ARBA" id="ARBA00022729"/>
    </source>
</evidence>
<dbReference type="GO" id="GO:0055085">
    <property type="term" value="P:transmembrane transport"/>
    <property type="evidence" value="ECO:0007669"/>
    <property type="project" value="InterPro"/>
</dbReference>
<dbReference type="Gene3D" id="3.40.190.170">
    <property type="entry name" value="Bacterial extracellular solute-binding protein, family 7"/>
    <property type="match status" value="1"/>
</dbReference>
<organism evidence="3 4">
    <name type="scientific">Vreelandella titanicae</name>
    <dbReference type="NCBI Taxonomy" id="664683"/>
    <lineage>
        <taxon>Bacteria</taxon>
        <taxon>Pseudomonadati</taxon>
        <taxon>Pseudomonadota</taxon>
        <taxon>Gammaproteobacteria</taxon>
        <taxon>Oceanospirillales</taxon>
        <taxon>Halomonadaceae</taxon>
        <taxon>Vreelandella</taxon>
    </lineage>
</organism>
<dbReference type="InterPro" id="IPR018389">
    <property type="entry name" value="DctP_fam"/>
</dbReference>
<dbReference type="PANTHER" id="PTHR33376:SF2">
    <property type="entry name" value="DICARBOXYLATE-BINDING PERIPLASMIC PROTEIN"/>
    <property type="match status" value="1"/>
</dbReference>
<keyword evidence="4" id="KW-1185">Reference proteome</keyword>
<protein>
    <submittedName>
        <fullName evidence="3">Solute-binding protein</fullName>
    </submittedName>
</protein>
<dbReference type="PANTHER" id="PTHR33376">
    <property type="match status" value="1"/>
</dbReference>
<feature type="chain" id="PRO_5042840454" evidence="2">
    <location>
        <begin position="29"/>
        <end position="328"/>
    </location>
</feature>
<feature type="signal peptide" evidence="2">
    <location>
        <begin position="1"/>
        <end position="28"/>
    </location>
</feature>
<dbReference type="Pfam" id="PF03480">
    <property type="entry name" value="DctP"/>
    <property type="match status" value="1"/>
</dbReference>
<keyword evidence="1 2" id="KW-0732">Signal</keyword>
<dbReference type="PROSITE" id="PS51257">
    <property type="entry name" value="PROKAR_LIPOPROTEIN"/>
    <property type="match status" value="1"/>
</dbReference>
<accession>A0AAP9NR05</accession>
<dbReference type="EMBL" id="CP054580">
    <property type="protein sequence ID" value="QKS26093.1"/>
    <property type="molecule type" value="Genomic_DNA"/>
</dbReference>
<dbReference type="CDD" id="cd13603">
    <property type="entry name" value="PBP2_TRAP_Siap_TeaA_like"/>
    <property type="match status" value="1"/>
</dbReference>
<reference evidence="3 4" key="1">
    <citation type="submission" date="2019-12" db="EMBL/GenBank/DDBJ databases">
        <title>Genome sequencing and assembly of endphytes of Porphyra tenera.</title>
        <authorList>
            <person name="Park J.M."/>
            <person name="Shin R."/>
            <person name="Jo S.H."/>
        </authorList>
    </citation>
    <scope>NUCLEOTIDE SEQUENCE [LARGE SCALE GENOMIC DNA]</scope>
    <source>
        <strain evidence="3 4">GPM3</strain>
    </source>
</reference>
<evidence type="ECO:0000313" key="4">
    <source>
        <dbReference type="Proteomes" id="UP000509761"/>
    </source>
</evidence>
<dbReference type="RefSeq" id="WP_022521183.1">
    <property type="nucleotide sequence ID" value="NZ_CP054580.1"/>
</dbReference>
<name>A0AAP9NR05_9GAMM</name>
<evidence type="ECO:0000256" key="2">
    <source>
        <dbReference type="SAM" id="SignalP"/>
    </source>
</evidence>
<dbReference type="InterPro" id="IPR038404">
    <property type="entry name" value="TRAP_DctP_sf"/>
</dbReference>